<evidence type="ECO:0000313" key="3">
    <source>
        <dbReference type="Proteomes" id="UP000093925"/>
    </source>
</evidence>
<feature type="domain" description="SnoaL-like" evidence="1">
    <location>
        <begin position="9"/>
        <end position="106"/>
    </location>
</feature>
<dbReference type="InterPro" id="IPR032710">
    <property type="entry name" value="NTF2-like_dom_sf"/>
</dbReference>
<comment type="caution">
    <text evidence="2">The sequence shown here is derived from an EMBL/GenBank/DDBJ whole genome shotgun (WGS) entry which is preliminary data.</text>
</comment>
<accession>A0A1A3KWH4</accession>
<dbReference type="RefSeq" id="WP_065138843.1">
    <property type="nucleotide sequence ID" value="NZ_LZLM01000032.1"/>
</dbReference>
<proteinExistence type="predicted"/>
<dbReference type="PANTHER" id="PTHR41252">
    <property type="entry name" value="BLR2505 PROTEIN"/>
    <property type="match status" value="1"/>
</dbReference>
<organism evidence="2 3">
    <name type="scientific">Mycobacterium asiaticum</name>
    <dbReference type="NCBI Taxonomy" id="1790"/>
    <lineage>
        <taxon>Bacteria</taxon>
        <taxon>Bacillati</taxon>
        <taxon>Actinomycetota</taxon>
        <taxon>Actinomycetes</taxon>
        <taxon>Mycobacteriales</taxon>
        <taxon>Mycobacteriaceae</taxon>
        <taxon>Mycobacterium</taxon>
    </lineage>
</organism>
<dbReference type="SUPFAM" id="SSF54427">
    <property type="entry name" value="NTF2-like"/>
    <property type="match status" value="1"/>
</dbReference>
<dbReference type="Gene3D" id="3.10.450.50">
    <property type="match status" value="1"/>
</dbReference>
<name>A0A1A3KWH4_MYCAS</name>
<gene>
    <name evidence="2" type="ORF">A5640_04190</name>
</gene>
<protein>
    <recommendedName>
        <fullName evidence="1">SnoaL-like domain-containing protein</fullName>
    </recommendedName>
</protein>
<dbReference type="Pfam" id="PF12680">
    <property type="entry name" value="SnoaL_2"/>
    <property type="match status" value="1"/>
</dbReference>
<reference evidence="2 3" key="1">
    <citation type="submission" date="2016-06" db="EMBL/GenBank/DDBJ databases">
        <authorList>
            <person name="Kjaerup R.B."/>
            <person name="Dalgaard T.S."/>
            <person name="Juul-Madsen H.R."/>
        </authorList>
    </citation>
    <scope>NUCLEOTIDE SEQUENCE [LARGE SCALE GENOMIC DNA]</scope>
    <source>
        <strain evidence="2 3">1276495.2</strain>
    </source>
</reference>
<dbReference type="EMBL" id="LZLM01000032">
    <property type="protein sequence ID" value="OBJ88728.1"/>
    <property type="molecule type" value="Genomic_DNA"/>
</dbReference>
<evidence type="ECO:0000313" key="2">
    <source>
        <dbReference type="EMBL" id="OBJ88728.1"/>
    </source>
</evidence>
<dbReference type="PANTHER" id="PTHR41252:SF1">
    <property type="entry name" value="BLR2505 PROTEIN"/>
    <property type="match status" value="1"/>
</dbReference>
<dbReference type="AlphaFoldDB" id="A0A1A3KWH4"/>
<dbReference type="Proteomes" id="UP000093925">
    <property type="component" value="Unassembled WGS sequence"/>
</dbReference>
<evidence type="ECO:0000259" key="1">
    <source>
        <dbReference type="Pfam" id="PF12680"/>
    </source>
</evidence>
<sequence length="128" mass="13757">MAMENLHAVEAAYSAFSAGDLESVASTFDSSVEWNVDGDSAIGGLHKGRAAVAELLGRVAQKLTYIEPKRFFTDGDSVVVLAELRFEADVARQADVYQFQGGRVVNVRTFGDAAVLQRVFGVRQAAVC</sequence>
<dbReference type="InterPro" id="IPR037401">
    <property type="entry name" value="SnoaL-like"/>
</dbReference>